<dbReference type="PANTHER" id="PTHR45647:SF100">
    <property type="entry name" value="U-BOX DOMAIN-CONTAINING PROTEIN 33"/>
    <property type="match status" value="1"/>
</dbReference>
<keyword evidence="3" id="KW-0833">Ubl conjugation pathway</keyword>
<dbReference type="GO" id="GO:0061630">
    <property type="term" value="F:ubiquitin protein ligase activity"/>
    <property type="evidence" value="ECO:0007669"/>
    <property type="project" value="UniProtKB-EC"/>
</dbReference>
<dbReference type="InterPro" id="IPR051348">
    <property type="entry name" value="U-box_ubiquitin_ligases"/>
</dbReference>
<gene>
    <name evidence="4" type="ORF">FSB_LOCUS30859</name>
</gene>
<dbReference type="PANTHER" id="PTHR45647">
    <property type="entry name" value="OS02G0152300 PROTEIN"/>
    <property type="match status" value="1"/>
</dbReference>
<dbReference type="EC" id="2.3.2.27" evidence="2"/>
<evidence type="ECO:0000256" key="3">
    <source>
        <dbReference type="ARBA" id="ARBA00022786"/>
    </source>
</evidence>
<comment type="catalytic activity">
    <reaction evidence="1">
        <text>S-ubiquitinyl-[E2 ubiquitin-conjugating enzyme]-L-cysteine + [acceptor protein]-L-lysine = [E2 ubiquitin-conjugating enzyme]-L-cysteine + N(6)-ubiquitinyl-[acceptor protein]-L-lysine.</text>
        <dbReference type="EC" id="2.3.2.27"/>
    </reaction>
</comment>
<evidence type="ECO:0000313" key="4">
    <source>
        <dbReference type="EMBL" id="SPD02977.1"/>
    </source>
</evidence>
<reference evidence="4" key="1">
    <citation type="submission" date="2018-02" db="EMBL/GenBank/DDBJ databases">
        <authorList>
            <person name="Cohen D.B."/>
            <person name="Kent A.D."/>
        </authorList>
    </citation>
    <scope>NUCLEOTIDE SEQUENCE</scope>
</reference>
<proteinExistence type="predicted"/>
<accession>A0A2N9GKJ6</accession>
<dbReference type="EMBL" id="OIVN01002358">
    <property type="protein sequence ID" value="SPD02977.1"/>
    <property type="molecule type" value="Genomic_DNA"/>
</dbReference>
<dbReference type="AlphaFoldDB" id="A0A2N9GKJ6"/>
<organism evidence="4">
    <name type="scientific">Fagus sylvatica</name>
    <name type="common">Beechnut</name>
    <dbReference type="NCBI Taxonomy" id="28930"/>
    <lineage>
        <taxon>Eukaryota</taxon>
        <taxon>Viridiplantae</taxon>
        <taxon>Streptophyta</taxon>
        <taxon>Embryophyta</taxon>
        <taxon>Tracheophyta</taxon>
        <taxon>Spermatophyta</taxon>
        <taxon>Magnoliopsida</taxon>
        <taxon>eudicotyledons</taxon>
        <taxon>Gunneridae</taxon>
        <taxon>Pentapetalae</taxon>
        <taxon>rosids</taxon>
        <taxon>fabids</taxon>
        <taxon>Fagales</taxon>
        <taxon>Fagaceae</taxon>
        <taxon>Fagus</taxon>
    </lineage>
</organism>
<sequence>MSMSLMEALKIDSAARTILHYHGKFEYALPQNCALPSSFFIPVNRVAYYLLLTGKPPWGITKEVQYALDAGKLQDLLDPLAGDWPFVLAEELAHLALRCCEMYQKNWPDLGLDVWPVLEPMRDFIWRSVLTTAEFQRTL</sequence>
<evidence type="ECO:0000256" key="1">
    <source>
        <dbReference type="ARBA" id="ARBA00000900"/>
    </source>
</evidence>
<name>A0A2N9GKJ6_FAGSY</name>
<protein>
    <recommendedName>
        <fullName evidence="2">RING-type E3 ubiquitin transferase</fullName>
        <ecNumber evidence="2">2.3.2.27</ecNumber>
    </recommendedName>
</protein>
<evidence type="ECO:0000256" key="2">
    <source>
        <dbReference type="ARBA" id="ARBA00012483"/>
    </source>
</evidence>